<proteinExistence type="predicted"/>
<accession>A0A6J7DZN7</accession>
<keyword evidence="3" id="KW-0119">Carbohydrate metabolism</keyword>
<name>A0A6J7DZN7_9ZZZZ</name>
<dbReference type="GO" id="GO:0048029">
    <property type="term" value="F:monosaccharide binding"/>
    <property type="evidence" value="ECO:0007669"/>
    <property type="project" value="InterPro"/>
</dbReference>
<reference evidence="4" key="1">
    <citation type="submission" date="2020-05" db="EMBL/GenBank/DDBJ databases">
        <authorList>
            <person name="Chiriac C."/>
            <person name="Salcher M."/>
            <person name="Ghai R."/>
            <person name="Kavagutti S V."/>
        </authorList>
    </citation>
    <scope>NUCLEOTIDE SEQUENCE</scope>
</reference>
<dbReference type="GO" id="GO:0019303">
    <property type="term" value="P:D-ribose catabolic process"/>
    <property type="evidence" value="ECO:0007669"/>
    <property type="project" value="TreeGrafter"/>
</dbReference>
<dbReference type="GO" id="GO:0005829">
    <property type="term" value="C:cytosol"/>
    <property type="evidence" value="ECO:0007669"/>
    <property type="project" value="TreeGrafter"/>
</dbReference>
<organism evidence="4">
    <name type="scientific">freshwater metagenome</name>
    <dbReference type="NCBI Taxonomy" id="449393"/>
    <lineage>
        <taxon>unclassified sequences</taxon>
        <taxon>metagenomes</taxon>
        <taxon>ecological metagenomes</taxon>
    </lineage>
</organism>
<sequence length="129" mass="13945">MIQGGIINGQLASLLARFRHVNSIAIVDGPFPTYPNVETIELGVVMGLPTIPQVLDAILPHVDPTGIYLAAEFEAKVDAKIVAEYKKHHKGLDTTVIPHEEFKIKVGQTLGIIHTGDAVPYSSVILRQG</sequence>
<dbReference type="InterPro" id="IPR023064">
    <property type="entry name" value="D-ribose_pyranase"/>
</dbReference>
<dbReference type="SUPFAM" id="SSF102546">
    <property type="entry name" value="RbsD-like"/>
    <property type="match status" value="1"/>
</dbReference>
<dbReference type="GO" id="GO:0016866">
    <property type="term" value="F:intramolecular transferase activity"/>
    <property type="evidence" value="ECO:0007669"/>
    <property type="project" value="TreeGrafter"/>
</dbReference>
<evidence type="ECO:0000256" key="2">
    <source>
        <dbReference type="ARBA" id="ARBA00023235"/>
    </source>
</evidence>
<dbReference type="InterPro" id="IPR023750">
    <property type="entry name" value="RbsD-like_sf"/>
</dbReference>
<dbReference type="Gene3D" id="3.40.1650.10">
    <property type="entry name" value="RbsD-like domain"/>
    <property type="match status" value="1"/>
</dbReference>
<keyword evidence="2" id="KW-0413">Isomerase</keyword>
<protein>
    <submittedName>
        <fullName evidence="4">Unannotated protein</fullName>
    </submittedName>
</protein>
<keyword evidence="1" id="KW-0963">Cytoplasm</keyword>
<dbReference type="PANTHER" id="PTHR37831:SF1">
    <property type="entry name" value="D-RIBOSE PYRANASE"/>
    <property type="match status" value="1"/>
</dbReference>
<evidence type="ECO:0000256" key="3">
    <source>
        <dbReference type="ARBA" id="ARBA00023277"/>
    </source>
</evidence>
<dbReference type="PANTHER" id="PTHR37831">
    <property type="entry name" value="D-RIBOSE PYRANASE"/>
    <property type="match status" value="1"/>
</dbReference>
<dbReference type="AlphaFoldDB" id="A0A6J7DZN7"/>
<evidence type="ECO:0000256" key="1">
    <source>
        <dbReference type="ARBA" id="ARBA00022490"/>
    </source>
</evidence>
<dbReference type="EMBL" id="CAFBLW010000034">
    <property type="protein sequence ID" value="CAB4875178.1"/>
    <property type="molecule type" value="Genomic_DNA"/>
</dbReference>
<evidence type="ECO:0000313" key="4">
    <source>
        <dbReference type="EMBL" id="CAB4875178.1"/>
    </source>
</evidence>
<dbReference type="GO" id="GO:0016872">
    <property type="term" value="F:intramolecular lyase activity"/>
    <property type="evidence" value="ECO:0007669"/>
    <property type="project" value="InterPro"/>
</dbReference>
<dbReference type="Pfam" id="PF05025">
    <property type="entry name" value="RbsD_FucU"/>
    <property type="match status" value="1"/>
</dbReference>
<dbReference type="InterPro" id="IPR007721">
    <property type="entry name" value="RbsD_FucU"/>
</dbReference>
<gene>
    <name evidence="4" type="ORF">UFOPK3461_00562</name>
</gene>